<keyword evidence="11" id="KW-1185">Reference proteome</keyword>
<comment type="catalytic activity">
    <reaction evidence="8">
        <text>(6S)-5,6,7,8-tetrahydrofolyl-(gamma-L-Glu)(n) + (n-1) H2O = (6S)-5,6,7,8-tetrahydrofolate + (n-1) L-glutamate</text>
        <dbReference type="Rhea" id="RHEA:56784"/>
        <dbReference type="Rhea" id="RHEA-COMP:14738"/>
        <dbReference type="ChEBI" id="CHEBI:15377"/>
        <dbReference type="ChEBI" id="CHEBI:29985"/>
        <dbReference type="ChEBI" id="CHEBI:57453"/>
        <dbReference type="ChEBI" id="CHEBI:141005"/>
        <dbReference type="EC" id="3.4.19.9"/>
    </reaction>
</comment>
<dbReference type="GO" id="GO:0034722">
    <property type="term" value="F:gamma-glutamyl-peptidase activity"/>
    <property type="evidence" value="ECO:0007669"/>
    <property type="project" value="UniProtKB-UniRule"/>
</dbReference>
<feature type="chain" id="PRO_5001729000" description="folate gamma-glutamyl hydrolase" evidence="9">
    <location>
        <begin position="22"/>
        <end position="337"/>
    </location>
</feature>
<feature type="active site" description="Nucleophile" evidence="7 8">
    <location>
        <position position="150"/>
    </location>
</feature>
<feature type="signal peptide" evidence="9">
    <location>
        <begin position="1"/>
        <end position="21"/>
    </location>
</feature>
<dbReference type="PROSITE" id="PS51273">
    <property type="entry name" value="GATASE_TYPE_1"/>
    <property type="match status" value="1"/>
</dbReference>
<evidence type="ECO:0000256" key="3">
    <source>
        <dbReference type="ARBA" id="ARBA00012886"/>
    </source>
</evidence>
<name>A0A077ZRX0_STYLE</name>
<organism evidence="10 11">
    <name type="scientific">Stylonychia lemnae</name>
    <name type="common">Ciliate</name>
    <dbReference type="NCBI Taxonomy" id="5949"/>
    <lineage>
        <taxon>Eukaryota</taxon>
        <taxon>Sar</taxon>
        <taxon>Alveolata</taxon>
        <taxon>Ciliophora</taxon>
        <taxon>Intramacronucleata</taxon>
        <taxon>Spirotrichea</taxon>
        <taxon>Stichotrichia</taxon>
        <taxon>Sporadotrichida</taxon>
        <taxon>Oxytrichidae</taxon>
        <taxon>Stylonychinae</taxon>
        <taxon>Stylonychia</taxon>
    </lineage>
</organism>
<dbReference type="OrthoDB" id="64220at2759"/>
<dbReference type="SUPFAM" id="SSF52317">
    <property type="entry name" value="Class I glutamine amidotransferase-like"/>
    <property type="match status" value="1"/>
</dbReference>
<comment type="subcellular location">
    <subcellularLocation>
        <location evidence="1">Secreted</location>
        <location evidence="1">Extracellular space</location>
    </subcellularLocation>
</comment>
<keyword evidence="5 9" id="KW-0732">Signal</keyword>
<dbReference type="PANTHER" id="PTHR11315">
    <property type="entry name" value="PROTEASE FAMILY C26 GAMMA-GLUTAMYL HYDROLASE"/>
    <property type="match status" value="1"/>
</dbReference>
<dbReference type="EC" id="3.4.19.9" evidence="3 8"/>
<dbReference type="PROSITE" id="PS51275">
    <property type="entry name" value="PEPTIDASE_C26_GGH"/>
    <property type="match status" value="1"/>
</dbReference>
<comment type="similarity">
    <text evidence="2">Belongs to the peptidase C26 family.</text>
</comment>
<dbReference type="GO" id="GO:0005773">
    <property type="term" value="C:vacuole"/>
    <property type="evidence" value="ECO:0007669"/>
    <property type="project" value="TreeGrafter"/>
</dbReference>
<dbReference type="PANTHER" id="PTHR11315:SF19">
    <property type="entry name" value="FOLATE GAMMA-GLUTAMYL HYDROLASE"/>
    <property type="match status" value="1"/>
</dbReference>
<evidence type="ECO:0000313" key="11">
    <source>
        <dbReference type="Proteomes" id="UP000039865"/>
    </source>
</evidence>
<evidence type="ECO:0000256" key="2">
    <source>
        <dbReference type="ARBA" id="ARBA00011083"/>
    </source>
</evidence>
<reference evidence="10 11" key="1">
    <citation type="submission" date="2014-06" db="EMBL/GenBank/DDBJ databases">
        <authorList>
            <person name="Swart Estienne"/>
        </authorList>
    </citation>
    <scope>NUCLEOTIDE SEQUENCE [LARGE SCALE GENOMIC DNA]</scope>
    <source>
        <strain evidence="10 11">130c</strain>
    </source>
</reference>
<gene>
    <name evidence="10" type="primary">Contig445.g492</name>
    <name evidence="10" type="ORF">STYLEM_1585</name>
</gene>
<dbReference type="InParanoid" id="A0A077ZRX0"/>
<evidence type="ECO:0000256" key="5">
    <source>
        <dbReference type="ARBA" id="ARBA00022729"/>
    </source>
</evidence>
<sequence length="337" mass="38206">MNPILSKLLLLLGLSLYQVNSFSIFEAVKKAFKVKDAPQKQLLTVGILTLPTGTNMLKHMSSSQYIWEMGDIWMREAGLNAVYIPYNATDEDLYPILDQINGVFFTGGSIDLYNYTTGVPHPYTVTAEKILNYSISHTDNGDYFPLLGICQGHQLLQLLVAKNTNAFGNSEFENKRINTVFVVDPRNQSKMLSTFSAEVLEEMATQDSLLHLHHHAIPLQDYQEFNSLSNFYRVLSINNINGQMIVSTTEAINYPVYTAQYHPEVVLEPASDINALRTPIGFKIAQAFTNFFASECNKNNHQFKDMNELEKLFVHNQKPEKAPFNTELVNLFGIEYN</sequence>
<evidence type="ECO:0000256" key="1">
    <source>
        <dbReference type="ARBA" id="ARBA00004239"/>
    </source>
</evidence>
<evidence type="ECO:0000256" key="8">
    <source>
        <dbReference type="PROSITE-ProRule" id="PRU00607"/>
    </source>
</evidence>
<dbReference type="GO" id="GO:0046900">
    <property type="term" value="P:tetrahydrofolylpolyglutamate metabolic process"/>
    <property type="evidence" value="ECO:0007669"/>
    <property type="project" value="TreeGrafter"/>
</dbReference>
<proteinExistence type="inferred from homology"/>
<protein>
    <recommendedName>
        <fullName evidence="3 8">folate gamma-glutamyl hydrolase</fullName>
        <ecNumber evidence="3 8">3.4.19.9</ecNumber>
    </recommendedName>
</protein>
<dbReference type="Proteomes" id="UP000039865">
    <property type="component" value="Unassembled WGS sequence"/>
</dbReference>
<dbReference type="GO" id="GO:0005576">
    <property type="term" value="C:extracellular region"/>
    <property type="evidence" value="ECO:0007669"/>
    <property type="project" value="UniProtKB-SubCell"/>
</dbReference>
<dbReference type="Gene3D" id="3.40.50.880">
    <property type="match status" value="1"/>
</dbReference>
<feature type="active site" evidence="8">
    <location>
        <position position="262"/>
    </location>
</feature>
<evidence type="ECO:0000313" key="10">
    <source>
        <dbReference type="EMBL" id="CDW72622.1"/>
    </source>
</evidence>
<evidence type="ECO:0000256" key="7">
    <source>
        <dbReference type="PIRSR" id="PIRSR615527-1"/>
    </source>
</evidence>
<dbReference type="InterPro" id="IPR029062">
    <property type="entry name" value="Class_I_gatase-like"/>
</dbReference>
<dbReference type="InterPro" id="IPR015527">
    <property type="entry name" value="Pept_C26_g-glut_hydrolase"/>
</dbReference>
<evidence type="ECO:0000256" key="9">
    <source>
        <dbReference type="SAM" id="SignalP"/>
    </source>
</evidence>
<dbReference type="Pfam" id="PF07722">
    <property type="entry name" value="Peptidase_C26"/>
    <property type="match status" value="1"/>
</dbReference>
<dbReference type="InterPro" id="IPR011697">
    <property type="entry name" value="Peptidase_C26"/>
</dbReference>
<accession>A0A077ZRX0</accession>
<dbReference type="AlphaFoldDB" id="A0A077ZRX0"/>
<evidence type="ECO:0000256" key="6">
    <source>
        <dbReference type="ARBA" id="ARBA00022801"/>
    </source>
</evidence>
<keyword evidence="4" id="KW-0964">Secreted</keyword>
<dbReference type="EMBL" id="CCKQ01001509">
    <property type="protein sequence ID" value="CDW72622.1"/>
    <property type="molecule type" value="Genomic_DNA"/>
</dbReference>
<feature type="active site" description="Proton donor" evidence="7">
    <location>
        <position position="262"/>
    </location>
</feature>
<evidence type="ECO:0000256" key="4">
    <source>
        <dbReference type="ARBA" id="ARBA00022525"/>
    </source>
</evidence>
<keyword evidence="6 8" id="KW-0378">Hydrolase</keyword>